<evidence type="ECO:0000313" key="13">
    <source>
        <dbReference type="Proteomes" id="UP000290958"/>
    </source>
</evidence>
<dbReference type="NCBIfam" id="TIGR01352">
    <property type="entry name" value="tonB_Cterm"/>
    <property type="match status" value="1"/>
</dbReference>
<feature type="compositionally biased region" description="Polar residues" evidence="10">
    <location>
        <begin position="42"/>
        <end position="51"/>
    </location>
</feature>
<feature type="domain" description="TonB C-terminal" evidence="11">
    <location>
        <begin position="93"/>
        <end position="185"/>
    </location>
</feature>
<evidence type="ECO:0000256" key="8">
    <source>
        <dbReference type="ARBA" id="ARBA00022989"/>
    </source>
</evidence>
<reference evidence="13" key="1">
    <citation type="submission" date="2019-01" db="EMBL/GenBank/DDBJ databases">
        <title>Cytophagaceae bacterium strain CAR-16.</title>
        <authorList>
            <person name="Chen W.-M."/>
        </authorList>
    </citation>
    <scope>NUCLEOTIDE SEQUENCE [LARGE SCALE GENOMIC DNA]</scope>
    <source>
        <strain evidence="13">CHR27</strain>
    </source>
</reference>
<evidence type="ECO:0000256" key="1">
    <source>
        <dbReference type="ARBA" id="ARBA00004383"/>
    </source>
</evidence>
<organism evidence="12 13">
    <name type="scientific">Sphingobium fluviale</name>
    <dbReference type="NCBI Taxonomy" id="2506423"/>
    <lineage>
        <taxon>Bacteria</taxon>
        <taxon>Pseudomonadati</taxon>
        <taxon>Pseudomonadota</taxon>
        <taxon>Alphaproteobacteria</taxon>
        <taxon>Sphingomonadales</taxon>
        <taxon>Sphingomonadaceae</taxon>
        <taxon>Sphingobium</taxon>
    </lineage>
</organism>
<dbReference type="InterPro" id="IPR051045">
    <property type="entry name" value="TonB-dependent_transducer"/>
</dbReference>
<dbReference type="EMBL" id="SBKP01000002">
    <property type="protein sequence ID" value="RXR30521.1"/>
    <property type="molecule type" value="Genomic_DNA"/>
</dbReference>
<dbReference type="PROSITE" id="PS52015">
    <property type="entry name" value="TONB_CTD"/>
    <property type="match status" value="1"/>
</dbReference>
<dbReference type="AlphaFoldDB" id="A0A4Q1KKU6"/>
<dbReference type="OrthoDB" id="1685233at2"/>
<dbReference type="SUPFAM" id="SSF74653">
    <property type="entry name" value="TolA/TonB C-terminal domain"/>
    <property type="match status" value="1"/>
</dbReference>
<keyword evidence="9" id="KW-0472">Membrane</keyword>
<accession>A0A4Q1KKU6</accession>
<gene>
    <name evidence="12" type="ORF">EQG66_03260</name>
</gene>
<sequence>MLPPGTIPKVIPNIIWVKNIPAAKPPPEQIYRPEKRQPLQRARNQQQTAEPQTPPLDPTQYTEESGPTGPDKGGGTGVSTGTGPVTHQPVFVSAMPDPKRLRDFQPDYPPAMIRAQIEGYATVRIHISAAGRVETVELVDTSDSAFWKATREQALERWRFRPATRDGVAVSSERVMTVRFRLSDL</sequence>
<keyword evidence="13" id="KW-1185">Reference proteome</keyword>
<evidence type="ECO:0000256" key="5">
    <source>
        <dbReference type="ARBA" id="ARBA00022519"/>
    </source>
</evidence>
<evidence type="ECO:0000256" key="4">
    <source>
        <dbReference type="ARBA" id="ARBA00022475"/>
    </source>
</evidence>
<comment type="caution">
    <text evidence="12">The sequence shown here is derived from an EMBL/GenBank/DDBJ whole genome shotgun (WGS) entry which is preliminary data.</text>
</comment>
<name>A0A4Q1KKU6_9SPHN</name>
<evidence type="ECO:0000256" key="3">
    <source>
        <dbReference type="ARBA" id="ARBA00022448"/>
    </source>
</evidence>
<dbReference type="GO" id="GO:0055085">
    <property type="term" value="P:transmembrane transport"/>
    <property type="evidence" value="ECO:0007669"/>
    <property type="project" value="InterPro"/>
</dbReference>
<dbReference type="Proteomes" id="UP000290958">
    <property type="component" value="Unassembled WGS sequence"/>
</dbReference>
<keyword evidence="8" id="KW-1133">Transmembrane helix</keyword>
<evidence type="ECO:0000259" key="11">
    <source>
        <dbReference type="PROSITE" id="PS52015"/>
    </source>
</evidence>
<keyword evidence="4" id="KW-1003">Cell membrane</keyword>
<dbReference type="GO" id="GO:0015031">
    <property type="term" value="P:protein transport"/>
    <property type="evidence" value="ECO:0007669"/>
    <property type="project" value="UniProtKB-KW"/>
</dbReference>
<keyword evidence="3" id="KW-0813">Transport</keyword>
<dbReference type="InterPro" id="IPR037682">
    <property type="entry name" value="TonB_C"/>
</dbReference>
<evidence type="ECO:0000256" key="10">
    <source>
        <dbReference type="SAM" id="MobiDB-lite"/>
    </source>
</evidence>
<proteinExistence type="inferred from homology"/>
<feature type="region of interest" description="Disordered" evidence="10">
    <location>
        <begin position="22"/>
        <end position="87"/>
    </location>
</feature>
<comment type="similarity">
    <text evidence="2">Belongs to the TonB family.</text>
</comment>
<dbReference type="InterPro" id="IPR006260">
    <property type="entry name" value="TonB/TolA_C"/>
</dbReference>
<dbReference type="PANTHER" id="PTHR33446">
    <property type="entry name" value="PROTEIN TONB-RELATED"/>
    <property type="match status" value="1"/>
</dbReference>
<keyword evidence="7" id="KW-0653">Protein transport</keyword>
<evidence type="ECO:0000256" key="7">
    <source>
        <dbReference type="ARBA" id="ARBA00022927"/>
    </source>
</evidence>
<evidence type="ECO:0000256" key="6">
    <source>
        <dbReference type="ARBA" id="ARBA00022692"/>
    </source>
</evidence>
<evidence type="ECO:0000256" key="9">
    <source>
        <dbReference type="ARBA" id="ARBA00023136"/>
    </source>
</evidence>
<feature type="compositionally biased region" description="Gly residues" evidence="10">
    <location>
        <begin position="71"/>
        <end position="80"/>
    </location>
</feature>
<keyword evidence="6" id="KW-0812">Transmembrane</keyword>
<dbReference type="GO" id="GO:0005886">
    <property type="term" value="C:plasma membrane"/>
    <property type="evidence" value="ECO:0007669"/>
    <property type="project" value="UniProtKB-SubCell"/>
</dbReference>
<evidence type="ECO:0000313" key="12">
    <source>
        <dbReference type="EMBL" id="RXR30521.1"/>
    </source>
</evidence>
<evidence type="ECO:0000256" key="2">
    <source>
        <dbReference type="ARBA" id="ARBA00006555"/>
    </source>
</evidence>
<dbReference type="Gene3D" id="3.30.1150.10">
    <property type="match status" value="1"/>
</dbReference>
<dbReference type="Pfam" id="PF03544">
    <property type="entry name" value="TonB_C"/>
    <property type="match status" value="1"/>
</dbReference>
<protein>
    <submittedName>
        <fullName evidence="12">Energy transducer TonB</fullName>
    </submittedName>
</protein>
<keyword evidence="5" id="KW-0997">Cell inner membrane</keyword>
<comment type="subcellular location">
    <subcellularLocation>
        <location evidence="1">Cell inner membrane</location>
        <topology evidence="1">Single-pass membrane protein</topology>
        <orientation evidence="1">Periplasmic side</orientation>
    </subcellularLocation>
</comment>